<sequence>MHLGQHLVSTEPQIGVSRFNRITDASVSMQRPNGPSVQAFSLGEVGSTSGNHDLHGGYAHHMTKQSHFIPQNSPSRLGQLPIQRHGHGRSTGFRGSEWSHFNVQPPQSSYNSGGPHSPRGSGMQWGRRGNYPVSNIPSASHSHGRKDYGRTA</sequence>
<feature type="region of interest" description="Disordered" evidence="1">
    <location>
        <begin position="71"/>
        <end position="152"/>
    </location>
</feature>
<dbReference type="EMBL" id="JBFOLJ010000004">
    <property type="protein sequence ID" value="KAL2545638.1"/>
    <property type="molecule type" value="Genomic_DNA"/>
</dbReference>
<keyword evidence="3" id="KW-1185">Reference proteome</keyword>
<accession>A0ABD1W7J7</accession>
<feature type="compositionally biased region" description="Polar residues" evidence="1">
    <location>
        <begin position="132"/>
        <end position="141"/>
    </location>
</feature>
<protein>
    <submittedName>
        <fullName evidence="2">Uncharacterized protein</fullName>
    </submittedName>
</protein>
<evidence type="ECO:0000313" key="2">
    <source>
        <dbReference type="EMBL" id="KAL2545638.1"/>
    </source>
</evidence>
<feature type="compositionally biased region" description="Polar residues" evidence="1">
    <location>
        <begin position="99"/>
        <end position="114"/>
    </location>
</feature>
<dbReference type="AlphaFoldDB" id="A0ABD1W7J7"/>
<name>A0ABD1W7J7_9LAMI</name>
<dbReference type="Proteomes" id="UP001604277">
    <property type="component" value="Unassembled WGS sequence"/>
</dbReference>
<proteinExistence type="predicted"/>
<organism evidence="2 3">
    <name type="scientific">Forsythia ovata</name>
    <dbReference type="NCBI Taxonomy" id="205694"/>
    <lineage>
        <taxon>Eukaryota</taxon>
        <taxon>Viridiplantae</taxon>
        <taxon>Streptophyta</taxon>
        <taxon>Embryophyta</taxon>
        <taxon>Tracheophyta</taxon>
        <taxon>Spermatophyta</taxon>
        <taxon>Magnoliopsida</taxon>
        <taxon>eudicotyledons</taxon>
        <taxon>Gunneridae</taxon>
        <taxon>Pentapetalae</taxon>
        <taxon>asterids</taxon>
        <taxon>lamiids</taxon>
        <taxon>Lamiales</taxon>
        <taxon>Oleaceae</taxon>
        <taxon>Forsythieae</taxon>
        <taxon>Forsythia</taxon>
    </lineage>
</organism>
<comment type="caution">
    <text evidence="2">The sequence shown here is derived from an EMBL/GenBank/DDBJ whole genome shotgun (WGS) entry which is preliminary data.</text>
</comment>
<evidence type="ECO:0000256" key="1">
    <source>
        <dbReference type="SAM" id="MobiDB-lite"/>
    </source>
</evidence>
<reference evidence="3" key="1">
    <citation type="submission" date="2024-07" db="EMBL/GenBank/DDBJ databases">
        <title>Two chromosome-level genome assemblies of Korean endemic species Abeliophyllum distichum and Forsythia ovata (Oleaceae).</title>
        <authorList>
            <person name="Jang H."/>
        </authorList>
    </citation>
    <scope>NUCLEOTIDE SEQUENCE [LARGE SCALE GENOMIC DNA]</scope>
</reference>
<evidence type="ECO:0000313" key="3">
    <source>
        <dbReference type="Proteomes" id="UP001604277"/>
    </source>
</evidence>
<gene>
    <name evidence="2" type="ORF">Fot_14871</name>
</gene>